<dbReference type="AlphaFoldDB" id="A0A3E1K6A4"/>
<dbReference type="GO" id="GO:0016787">
    <property type="term" value="F:hydrolase activity"/>
    <property type="evidence" value="ECO:0007669"/>
    <property type="project" value="UniProtKB-KW"/>
</dbReference>
<evidence type="ECO:0000313" key="2">
    <source>
        <dbReference type="EMBL" id="RFF29498.1"/>
    </source>
</evidence>
<dbReference type="InterPro" id="IPR012338">
    <property type="entry name" value="Beta-lactam/transpept-like"/>
</dbReference>
<accession>A0A3E1K6A4</accession>
<sequence>MRKSILLTGLAVIFGLCAMQEARPENALPPEALQQQIAGQMERARVPGLAIASIENGRVAWQAAFGERAPGKALNTDTVFNAASLTKPVFAVTALHLVDEGEMTLDQSLGDLWVDPDLADDPRHEQLTPRILLSHQSGLPNWRGNRQLQFMFPPGTRHEYSGEGFEYLRRAIERSTEASISALTAEYVFEPASMTRTTMGWTDTIGDNVARGYNEAGEPIDTSLDERRPNAAAHLMTTVGDYASFLAWVAEGAELSQELVEEMQSPQALHDDPAEHFGLGWKLIPLGNSQALMHDGREPGVRTLAIVHPETGEGLVILTSSSNGELVYRPLIKAALDNGERIVQSMDRLVWRYLEHLPPQALEPMSRGISRSPSFLSKLLHAVDTALVQQSGLSASDKAVASRAVDPYVFAVLEGKMEIEQVERLVERLLVVDGEVKRLVTGFDSDAAEAWLNALQDI</sequence>
<dbReference type="Gene3D" id="3.40.710.10">
    <property type="entry name" value="DD-peptidase/beta-lactamase superfamily"/>
    <property type="match status" value="1"/>
</dbReference>
<dbReference type="PANTHER" id="PTHR43283:SF18">
    <property type="match status" value="1"/>
</dbReference>
<dbReference type="OrthoDB" id="119951at2"/>
<dbReference type="PANTHER" id="PTHR43283">
    <property type="entry name" value="BETA-LACTAMASE-RELATED"/>
    <property type="match status" value="1"/>
</dbReference>
<dbReference type="InterPro" id="IPR001466">
    <property type="entry name" value="Beta-lactam-related"/>
</dbReference>
<keyword evidence="3" id="KW-1185">Reference proteome</keyword>
<dbReference type="SUPFAM" id="SSF56601">
    <property type="entry name" value="beta-lactamase/transpeptidase-like"/>
    <property type="match status" value="1"/>
</dbReference>
<protein>
    <submittedName>
        <fullName evidence="2">Class A beta-lactamase-related serine hydrolase</fullName>
    </submittedName>
</protein>
<evidence type="ECO:0000259" key="1">
    <source>
        <dbReference type="Pfam" id="PF00144"/>
    </source>
</evidence>
<proteinExistence type="predicted"/>
<reference evidence="2 3" key="1">
    <citation type="submission" date="2018-08" db="EMBL/GenBank/DDBJ databases">
        <title>Wenzhouxiangella salilacus sp. nov., a novel bacterium isolated from a saline lake in Xinjiang Province, China.</title>
        <authorList>
            <person name="Han S."/>
        </authorList>
    </citation>
    <scope>NUCLEOTIDE SEQUENCE [LARGE SCALE GENOMIC DNA]</scope>
    <source>
        <strain evidence="2 3">XDB06</strain>
    </source>
</reference>
<dbReference type="Pfam" id="PF00144">
    <property type="entry name" value="Beta-lactamase"/>
    <property type="match status" value="1"/>
</dbReference>
<keyword evidence="2" id="KW-0378">Hydrolase</keyword>
<comment type="caution">
    <text evidence="2">The sequence shown here is derived from an EMBL/GenBank/DDBJ whole genome shotgun (WGS) entry which is preliminary data.</text>
</comment>
<gene>
    <name evidence="2" type="ORF">DZC52_12715</name>
</gene>
<organism evidence="2 3">
    <name type="scientific">Wenzhouxiangella sediminis</name>
    <dbReference type="NCBI Taxonomy" id="1792836"/>
    <lineage>
        <taxon>Bacteria</taxon>
        <taxon>Pseudomonadati</taxon>
        <taxon>Pseudomonadota</taxon>
        <taxon>Gammaproteobacteria</taxon>
        <taxon>Chromatiales</taxon>
        <taxon>Wenzhouxiangellaceae</taxon>
        <taxon>Wenzhouxiangella</taxon>
    </lineage>
</organism>
<dbReference type="Proteomes" id="UP000260351">
    <property type="component" value="Unassembled WGS sequence"/>
</dbReference>
<dbReference type="InterPro" id="IPR050789">
    <property type="entry name" value="Diverse_Enzym_Activities"/>
</dbReference>
<dbReference type="EMBL" id="QUZK01000046">
    <property type="protein sequence ID" value="RFF29498.1"/>
    <property type="molecule type" value="Genomic_DNA"/>
</dbReference>
<dbReference type="RefSeq" id="WP_116651524.1">
    <property type="nucleotide sequence ID" value="NZ_QUZK01000046.1"/>
</dbReference>
<name>A0A3E1K6A4_9GAMM</name>
<feature type="domain" description="Beta-lactamase-related" evidence="1">
    <location>
        <begin position="34"/>
        <end position="324"/>
    </location>
</feature>
<evidence type="ECO:0000313" key="3">
    <source>
        <dbReference type="Proteomes" id="UP000260351"/>
    </source>
</evidence>